<keyword evidence="4" id="KW-1185">Reference proteome</keyword>
<feature type="compositionally biased region" description="Low complexity" evidence="1">
    <location>
        <begin position="318"/>
        <end position="334"/>
    </location>
</feature>
<name>A0AAJ6CH38_9BASI</name>
<keyword evidence="2" id="KW-1133">Transmembrane helix</keyword>
<dbReference type="Proteomes" id="UP001219567">
    <property type="component" value="Chromosome 1"/>
</dbReference>
<evidence type="ECO:0000313" key="4">
    <source>
        <dbReference type="Proteomes" id="UP001219567"/>
    </source>
</evidence>
<dbReference type="AlphaFoldDB" id="A0AAJ6CH38"/>
<feature type="compositionally biased region" description="Polar residues" evidence="1">
    <location>
        <begin position="278"/>
        <end position="300"/>
    </location>
</feature>
<dbReference type="EMBL" id="CP119943">
    <property type="protein sequence ID" value="WFC98368.1"/>
    <property type="molecule type" value="Genomic_DNA"/>
</dbReference>
<feature type="compositionally biased region" description="Polar residues" evidence="1">
    <location>
        <begin position="378"/>
        <end position="392"/>
    </location>
</feature>
<gene>
    <name evidence="3" type="ORF">MYAM1_001095</name>
</gene>
<evidence type="ECO:0000256" key="1">
    <source>
        <dbReference type="SAM" id="MobiDB-lite"/>
    </source>
</evidence>
<keyword evidence="2" id="KW-0812">Transmembrane</keyword>
<feature type="compositionally biased region" description="Polar residues" evidence="1">
    <location>
        <begin position="233"/>
        <end position="252"/>
    </location>
</feature>
<feature type="compositionally biased region" description="Polar residues" evidence="1">
    <location>
        <begin position="403"/>
        <end position="414"/>
    </location>
</feature>
<proteinExistence type="predicted"/>
<feature type="compositionally biased region" description="Basic residues" evidence="1">
    <location>
        <begin position="459"/>
        <end position="475"/>
    </location>
</feature>
<feature type="region of interest" description="Disordered" evidence="1">
    <location>
        <begin position="267"/>
        <end position="488"/>
    </location>
</feature>
<evidence type="ECO:0000256" key="2">
    <source>
        <dbReference type="SAM" id="Phobius"/>
    </source>
</evidence>
<accession>A0AAJ6CH38</accession>
<evidence type="ECO:0000313" key="3">
    <source>
        <dbReference type="EMBL" id="WFC98368.1"/>
    </source>
</evidence>
<keyword evidence="2" id="KW-0472">Membrane</keyword>
<feature type="region of interest" description="Disordered" evidence="1">
    <location>
        <begin position="228"/>
        <end position="252"/>
    </location>
</feature>
<sequence length="488" mass="55098">MGLPQRYSLETPAVNEQNQRRAIHPKFLQFIRLIFTLLVCLMALATSIVSILAVHYFRTHKPIIYPAWGSLIFMVVMGFLTCLIYFGYYIFLPASNIFKRGSFMSFLFLVKTELLFQFGMCSIWISGSIAYASDFRGHDNCLFDGYYHYTKPSDWNHVCNLINYIVPLAYATFGIQAAFMATEGLFAMYLFLFVDQDSINEPFWEWGQRAWNYQHQNRSALSSFNEPMKYRSGTRNQNNNTGSRFFGNQQSKNDMYEDYNEKRYYDEGSGRTKLRSGMTVNGPYSSSEQDGFSEYSSQYGSSTTRSSTTHSRRGVEYSDPSSTSSISDATTVASPSPYHGGAYSRHSTNSRRAGLSEAPQPAGAGGTSSLRAPAWSPPSITSDGDTLNGSDQHTTRSMRRDPSQQMRRVSTPASLGSRGRRGVTYSASEDGNDDTADYGTAFDPSDRLYRSPSNQTPRANKRNRARFANAQRRRLSLGDETGWHLRED</sequence>
<feature type="transmembrane region" description="Helical" evidence="2">
    <location>
        <begin position="103"/>
        <end position="125"/>
    </location>
</feature>
<feature type="transmembrane region" description="Helical" evidence="2">
    <location>
        <begin position="30"/>
        <end position="57"/>
    </location>
</feature>
<protein>
    <submittedName>
        <fullName evidence="3">Uncharacterized protein</fullName>
    </submittedName>
</protein>
<reference evidence="3 4" key="1">
    <citation type="submission" date="2023-03" db="EMBL/GenBank/DDBJ databases">
        <title>Mating type loci evolution in Malassezia.</title>
        <authorList>
            <person name="Coelho M.A."/>
        </authorList>
    </citation>
    <scope>NUCLEOTIDE SEQUENCE [LARGE SCALE GENOMIC DNA]</scope>
    <source>
        <strain evidence="3 4">CBS 9725</strain>
    </source>
</reference>
<feature type="transmembrane region" description="Helical" evidence="2">
    <location>
        <begin position="63"/>
        <end position="91"/>
    </location>
</feature>
<organism evidence="3 4">
    <name type="scientific">Malassezia yamatoensis</name>
    <dbReference type="NCBI Taxonomy" id="253288"/>
    <lineage>
        <taxon>Eukaryota</taxon>
        <taxon>Fungi</taxon>
        <taxon>Dikarya</taxon>
        <taxon>Basidiomycota</taxon>
        <taxon>Ustilaginomycotina</taxon>
        <taxon>Malasseziomycetes</taxon>
        <taxon>Malasseziales</taxon>
        <taxon>Malasseziaceae</taxon>
        <taxon>Malassezia</taxon>
    </lineage>
</organism>